<reference evidence="3 4" key="1">
    <citation type="submission" date="2018-03" db="EMBL/GenBank/DDBJ databases">
        <title>Genomic Encyclopedia of Archaeal and Bacterial Type Strains, Phase II (KMG-II): from individual species to whole genera.</title>
        <authorList>
            <person name="Goeker M."/>
        </authorList>
    </citation>
    <scope>NUCLEOTIDE SEQUENCE [LARGE SCALE GENOMIC DNA]</scope>
    <source>
        <strain evidence="3 4">DSM 45312</strain>
    </source>
</reference>
<dbReference type="PANTHER" id="PTHR24321:SF15">
    <property type="entry name" value="OXIDOREDUCTASE UCPA"/>
    <property type="match status" value="1"/>
</dbReference>
<comment type="caution">
    <text evidence="3">The sequence shown here is derived from an EMBL/GenBank/DDBJ whole genome shotgun (WGS) entry which is preliminary data.</text>
</comment>
<dbReference type="RefSeq" id="WP_106584618.1">
    <property type="nucleotide sequence ID" value="NZ_PYGA01000014.1"/>
</dbReference>
<name>A0A2P8DER9_9ACTN</name>
<accession>A0A2P8DER9</accession>
<dbReference type="SUPFAM" id="SSF51735">
    <property type="entry name" value="NAD(P)-binding Rossmann-fold domains"/>
    <property type="match status" value="1"/>
</dbReference>
<dbReference type="PANTHER" id="PTHR24321">
    <property type="entry name" value="DEHYDROGENASES, SHORT CHAIN"/>
    <property type="match status" value="1"/>
</dbReference>
<evidence type="ECO:0000256" key="1">
    <source>
        <dbReference type="ARBA" id="ARBA00006484"/>
    </source>
</evidence>
<dbReference type="InterPro" id="IPR002347">
    <property type="entry name" value="SDR_fam"/>
</dbReference>
<dbReference type="GO" id="GO:0016491">
    <property type="term" value="F:oxidoreductase activity"/>
    <property type="evidence" value="ECO:0007669"/>
    <property type="project" value="UniProtKB-KW"/>
</dbReference>
<dbReference type="Gene3D" id="3.40.50.720">
    <property type="entry name" value="NAD(P)-binding Rossmann-like Domain"/>
    <property type="match status" value="1"/>
</dbReference>
<gene>
    <name evidence="3" type="ORF">CLV63_114121</name>
</gene>
<evidence type="ECO:0000313" key="4">
    <source>
        <dbReference type="Proteomes" id="UP000240542"/>
    </source>
</evidence>
<dbReference type="InterPro" id="IPR020904">
    <property type="entry name" value="Sc_DH/Rdtase_CS"/>
</dbReference>
<dbReference type="Proteomes" id="UP000240542">
    <property type="component" value="Unassembled WGS sequence"/>
</dbReference>
<dbReference type="EMBL" id="PYGA01000014">
    <property type="protein sequence ID" value="PSK95688.1"/>
    <property type="molecule type" value="Genomic_DNA"/>
</dbReference>
<dbReference type="PRINTS" id="PR00080">
    <property type="entry name" value="SDRFAMILY"/>
</dbReference>
<dbReference type="FunFam" id="3.40.50.720:FF:000084">
    <property type="entry name" value="Short-chain dehydrogenase reductase"/>
    <property type="match status" value="1"/>
</dbReference>
<organism evidence="3 4">
    <name type="scientific">Murinocardiopsis flavida</name>
    <dbReference type="NCBI Taxonomy" id="645275"/>
    <lineage>
        <taxon>Bacteria</taxon>
        <taxon>Bacillati</taxon>
        <taxon>Actinomycetota</taxon>
        <taxon>Actinomycetes</taxon>
        <taxon>Streptosporangiales</taxon>
        <taxon>Nocardiopsidaceae</taxon>
        <taxon>Murinocardiopsis</taxon>
    </lineage>
</organism>
<comment type="similarity">
    <text evidence="1">Belongs to the short-chain dehydrogenases/reductases (SDR) family.</text>
</comment>
<keyword evidence="2" id="KW-0560">Oxidoreductase</keyword>
<dbReference type="OrthoDB" id="7064009at2"/>
<protein>
    <submittedName>
        <fullName evidence="3">NAD(P)-dependent dehydrogenase (Short-subunit alcohol dehydrogenase family)</fullName>
    </submittedName>
</protein>
<sequence>MVNYELDGKVAVVTGAGSGIGAECARVLSASGARVIAADINEAAASQVSDGLASESQSVRVDTADPDSVDAMVDAAVARYGGLHIMVNNAGIGGESATIADYSTESWRMVLSVNLDGVFYGTRAAVRAMRGNGGGSIINVASILGSVGFAMSSAYVAAKHGVVGLTKNVALEHSADGVRANAIGPGFIKTPLLDDNLSSEAMDALVGQHPIGRLGRSAEVAELVGWLGSDASSFATGAYYPVDGGYLAR</sequence>
<keyword evidence="4" id="KW-1185">Reference proteome</keyword>
<dbReference type="InterPro" id="IPR036291">
    <property type="entry name" value="NAD(P)-bd_dom_sf"/>
</dbReference>
<dbReference type="PRINTS" id="PR00081">
    <property type="entry name" value="GDHRDH"/>
</dbReference>
<dbReference type="Pfam" id="PF13561">
    <property type="entry name" value="adh_short_C2"/>
    <property type="match status" value="1"/>
</dbReference>
<evidence type="ECO:0000256" key="2">
    <source>
        <dbReference type="ARBA" id="ARBA00023002"/>
    </source>
</evidence>
<evidence type="ECO:0000313" key="3">
    <source>
        <dbReference type="EMBL" id="PSK95688.1"/>
    </source>
</evidence>
<proteinExistence type="inferred from homology"/>
<dbReference type="AlphaFoldDB" id="A0A2P8DER9"/>
<dbReference type="PROSITE" id="PS00061">
    <property type="entry name" value="ADH_SHORT"/>
    <property type="match status" value="1"/>
</dbReference>